<reference evidence="2" key="3">
    <citation type="submission" date="2015-04" db="UniProtKB">
        <authorList>
            <consortium name="EnsemblPlants"/>
        </authorList>
    </citation>
    <scope>IDENTIFICATION</scope>
    <source>
        <strain evidence="2">cv. Jemalong A17</strain>
    </source>
</reference>
<dbReference type="PaxDb" id="3880-AES74578"/>
<reference evidence="1 3" key="1">
    <citation type="journal article" date="2011" name="Nature">
        <title>The Medicago genome provides insight into the evolution of rhizobial symbioses.</title>
        <authorList>
            <person name="Young N.D."/>
            <person name="Debelle F."/>
            <person name="Oldroyd G.E."/>
            <person name="Geurts R."/>
            <person name="Cannon S.B."/>
            <person name="Udvardi M.K."/>
            <person name="Benedito V.A."/>
            <person name="Mayer K.F."/>
            <person name="Gouzy J."/>
            <person name="Schoof H."/>
            <person name="Van de Peer Y."/>
            <person name="Proost S."/>
            <person name="Cook D.R."/>
            <person name="Meyers B.C."/>
            <person name="Spannagl M."/>
            <person name="Cheung F."/>
            <person name="De Mita S."/>
            <person name="Krishnakumar V."/>
            <person name="Gundlach H."/>
            <person name="Zhou S."/>
            <person name="Mudge J."/>
            <person name="Bharti A.K."/>
            <person name="Murray J.D."/>
            <person name="Naoumkina M.A."/>
            <person name="Rosen B."/>
            <person name="Silverstein K.A."/>
            <person name="Tang H."/>
            <person name="Rombauts S."/>
            <person name="Zhao P.X."/>
            <person name="Zhou P."/>
            <person name="Barbe V."/>
            <person name="Bardou P."/>
            <person name="Bechner M."/>
            <person name="Bellec A."/>
            <person name="Berger A."/>
            <person name="Berges H."/>
            <person name="Bidwell S."/>
            <person name="Bisseling T."/>
            <person name="Choisne N."/>
            <person name="Couloux A."/>
            <person name="Denny R."/>
            <person name="Deshpande S."/>
            <person name="Dai X."/>
            <person name="Doyle J.J."/>
            <person name="Dudez A.M."/>
            <person name="Farmer A.D."/>
            <person name="Fouteau S."/>
            <person name="Franken C."/>
            <person name="Gibelin C."/>
            <person name="Gish J."/>
            <person name="Goldstein S."/>
            <person name="Gonzalez A.J."/>
            <person name="Green P.J."/>
            <person name="Hallab A."/>
            <person name="Hartog M."/>
            <person name="Hua A."/>
            <person name="Humphray S.J."/>
            <person name="Jeong D.H."/>
            <person name="Jing Y."/>
            <person name="Jocker A."/>
            <person name="Kenton S.M."/>
            <person name="Kim D.J."/>
            <person name="Klee K."/>
            <person name="Lai H."/>
            <person name="Lang C."/>
            <person name="Lin S."/>
            <person name="Macmil S.L."/>
            <person name="Magdelenat G."/>
            <person name="Matthews L."/>
            <person name="McCorrison J."/>
            <person name="Monaghan E.L."/>
            <person name="Mun J.H."/>
            <person name="Najar F.Z."/>
            <person name="Nicholson C."/>
            <person name="Noirot C."/>
            <person name="O'Bleness M."/>
            <person name="Paule C.R."/>
            <person name="Poulain J."/>
            <person name="Prion F."/>
            <person name="Qin B."/>
            <person name="Qu C."/>
            <person name="Retzel E.F."/>
            <person name="Riddle C."/>
            <person name="Sallet E."/>
            <person name="Samain S."/>
            <person name="Samson N."/>
            <person name="Sanders I."/>
            <person name="Saurat O."/>
            <person name="Scarpelli C."/>
            <person name="Schiex T."/>
            <person name="Segurens B."/>
            <person name="Severin A.J."/>
            <person name="Sherrier D.J."/>
            <person name="Shi R."/>
            <person name="Sims S."/>
            <person name="Singer S.R."/>
            <person name="Sinharoy S."/>
            <person name="Sterck L."/>
            <person name="Viollet A."/>
            <person name="Wang B.B."/>
            <person name="Wang K."/>
            <person name="Wang M."/>
            <person name="Wang X."/>
            <person name="Warfsmann J."/>
            <person name="Weissenbach J."/>
            <person name="White D.D."/>
            <person name="White J.D."/>
            <person name="Wiley G.B."/>
            <person name="Wincker P."/>
            <person name="Xing Y."/>
            <person name="Yang L."/>
            <person name="Yao Z."/>
            <person name="Ying F."/>
            <person name="Zhai J."/>
            <person name="Zhou L."/>
            <person name="Zuber A."/>
            <person name="Denarie J."/>
            <person name="Dixon R.A."/>
            <person name="May G.D."/>
            <person name="Schwartz D.C."/>
            <person name="Rogers J."/>
            <person name="Quetier F."/>
            <person name="Town C.D."/>
            <person name="Roe B.A."/>
        </authorList>
    </citation>
    <scope>NUCLEOTIDE SEQUENCE [LARGE SCALE GENOMIC DNA]</scope>
    <source>
        <strain evidence="1">A17</strain>
        <strain evidence="2 3">cv. Jemalong A17</strain>
    </source>
</reference>
<protein>
    <submittedName>
        <fullName evidence="1 2">Uncharacterized protein</fullName>
    </submittedName>
</protein>
<dbReference type="AlphaFoldDB" id="G7KJF0"/>
<dbReference type="EMBL" id="CM001222">
    <property type="protein sequence ID" value="AES74578.1"/>
    <property type="molecule type" value="Genomic_DNA"/>
</dbReference>
<dbReference type="EnsemblPlants" id="AES74578">
    <property type="protein sequence ID" value="AES74578"/>
    <property type="gene ID" value="MTR_6g008590"/>
</dbReference>
<dbReference type="HOGENOM" id="CLU_2577489_0_0_1"/>
<reference evidence="1 3" key="2">
    <citation type="journal article" date="2014" name="BMC Genomics">
        <title>An improved genome release (version Mt4.0) for the model legume Medicago truncatula.</title>
        <authorList>
            <person name="Tang H."/>
            <person name="Krishnakumar V."/>
            <person name="Bidwell S."/>
            <person name="Rosen B."/>
            <person name="Chan A."/>
            <person name="Zhou S."/>
            <person name="Gentzbittel L."/>
            <person name="Childs K.L."/>
            <person name="Yandell M."/>
            <person name="Gundlach H."/>
            <person name="Mayer K.F."/>
            <person name="Schwartz D.C."/>
            <person name="Town C.D."/>
        </authorList>
    </citation>
    <scope>GENOME REANNOTATION</scope>
    <source>
        <strain evidence="2 3">cv. Jemalong A17</strain>
    </source>
</reference>
<sequence length="81" mass="9371">MTTSLKILYTRRLNFDKGYVCEDMCSFTSLKSPTNSVDDYVRICESTTLPCLDRFAMGAGTIFGDRYMRRPNNEDIAVYYK</sequence>
<evidence type="ECO:0000313" key="2">
    <source>
        <dbReference type="EnsemblPlants" id="AES74578"/>
    </source>
</evidence>
<organism evidence="1 3">
    <name type="scientific">Medicago truncatula</name>
    <name type="common">Barrel medic</name>
    <name type="synonym">Medicago tribuloides</name>
    <dbReference type="NCBI Taxonomy" id="3880"/>
    <lineage>
        <taxon>Eukaryota</taxon>
        <taxon>Viridiplantae</taxon>
        <taxon>Streptophyta</taxon>
        <taxon>Embryophyta</taxon>
        <taxon>Tracheophyta</taxon>
        <taxon>Spermatophyta</taxon>
        <taxon>Magnoliopsida</taxon>
        <taxon>eudicotyledons</taxon>
        <taxon>Gunneridae</taxon>
        <taxon>Pentapetalae</taxon>
        <taxon>rosids</taxon>
        <taxon>fabids</taxon>
        <taxon>Fabales</taxon>
        <taxon>Fabaceae</taxon>
        <taxon>Papilionoideae</taxon>
        <taxon>50 kb inversion clade</taxon>
        <taxon>NPAAA clade</taxon>
        <taxon>Hologalegina</taxon>
        <taxon>IRL clade</taxon>
        <taxon>Trifolieae</taxon>
        <taxon>Medicago</taxon>
    </lineage>
</organism>
<gene>
    <name evidence="1" type="ordered locus">MTR_6g008590</name>
</gene>
<keyword evidence="3" id="KW-1185">Reference proteome</keyword>
<accession>G7KJF0</accession>
<evidence type="ECO:0000313" key="1">
    <source>
        <dbReference type="EMBL" id="AES74578.1"/>
    </source>
</evidence>
<proteinExistence type="predicted"/>
<name>G7KJF0_MEDTR</name>
<evidence type="ECO:0000313" key="3">
    <source>
        <dbReference type="Proteomes" id="UP000002051"/>
    </source>
</evidence>
<dbReference type="Proteomes" id="UP000002051">
    <property type="component" value="Chromosome 6"/>
</dbReference>